<organism evidence="3 4">
    <name type="scientific">Rubripirellula tenax</name>
    <dbReference type="NCBI Taxonomy" id="2528015"/>
    <lineage>
        <taxon>Bacteria</taxon>
        <taxon>Pseudomonadati</taxon>
        <taxon>Planctomycetota</taxon>
        <taxon>Planctomycetia</taxon>
        <taxon>Pirellulales</taxon>
        <taxon>Pirellulaceae</taxon>
        <taxon>Rubripirellula</taxon>
    </lineage>
</organism>
<feature type="domain" description="Phosphatidic acid phosphatase type 2/haloperoxidase" evidence="2">
    <location>
        <begin position="98"/>
        <end position="219"/>
    </location>
</feature>
<dbReference type="Pfam" id="PF01569">
    <property type="entry name" value="PAP2"/>
    <property type="match status" value="1"/>
</dbReference>
<dbReference type="EMBL" id="SJPW01000001">
    <property type="protein sequence ID" value="TWU60338.1"/>
    <property type="molecule type" value="Genomic_DNA"/>
</dbReference>
<proteinExistence type="predicted"/>
<keyword evidence="1" id="KW-0812">Transmembrane</keyword>
<feature type="transmembrane region" description="Helical" evidence="1">
    <location>
        <begin position="154"/>
        <end position="173"/>
    </location>
</feature>
<evidence type="ECO:0000256" key="1">
    <source>
        <dbReference type="SAM" id="Phobius"/>
    </source>
</evidence>
<dbReference type="InterPro" id="IPR000326">
    <property type="entry name" value="PAP2/HPO"/>
</dbReference>
<accession>A0A5C6FFY4</accession>
<dbReference type="InterPro" id="IPR036938">
    <property type="entry name" value="PAP2/HPO_sf"/>
</dbReference>
<name>A0A5C6FFY4_9BACT</name>
<feature type="transmembrane region" description="Helical" evidence="1">
    <location>
        <begin position="21"/>
        <end position="43"/>
    </location>
</feature>
<dbReference type="AlphaFoldDB" id="A0A5C6FFY4"/>
<feature type="transmembrane region" description="Helical" evidence="1">
    <location>
        <begin position="97"/>
        <end position="115"/>
    </location>
</feature>
<keyword evidence="1" id="KW-1133">Transmembrane helix</keyword>
<evidence type="ECO:0000259" key="2">
    <source>
        <dbReference type="Pfam" id="PF01569"/>
    </source>
</evidence>
<feature type="transmembrane region" description="Helical" evidence="1">
    <location>
        <begin position="63"/>
        <end position="85"/>
    </location>
</feature>
<dbReference type="RefSeq" id="WP_186775308.1">
    <property type="nucleotide sequence ID" value="NZ_SJPW01000001.1"/>
</dbReference>
<gene>
    <name evidence="3" type="ORF">Poly51_06130</name>
</gene>
<dbReference type="Proteomes" id="UP000318288">
    <property type="component" value="Unassembled WGS sequence"/>
</dbReference>
<keyword evidence="4" id="KW-1185">Reference proteome</keyword>
<comment type="caution">
    <text evidence="3">The sequence shown here is derived from an EMBL/GenBank/DDBJ whole genome shotgun (WGS) entry which is preliminary data.</text>
</comment>
<protein>
    <submittedName>
        <fullName evidence="3">PAP2 superfamily protein</fullName>
    </submittedName>
</protein>
<keyword evidence="1" id="KW-0472">Membrane</keyword>
<evidence type="ECO:0000313" key="3">
    <source>
        <dbReference type="EMBL" id="TWU60338.1"/>
    </source>
</evidence>
<sequence>MNDLNISGRGSRSHYSVFGSFQLLTLLWVSVVAMLMVPLMTLVDVPIADWIHRNPMPQWIETILGYTVLYSQPLGVVVTLTLVLALSRKRRRCVPRLATLAIGAGLLANLIKVFVLRPRPGDLQFEAINHEYAWIWTFDWTLAHIASFDPGTRAFPSASLATAMALTAGLWVLAPSTRKYAVILCVGTLLQRALCGAHFASDLCGSASLGLAWAYICLHPRLMGTIFDRFEPDRELLQRKVRLATNEASDPIDVEEHRRAA</sequence>
<evidence type="ECO:0000313" key="4">
    <source>
        <dbReference type="Proteomes" id="UP000318288"/>
    </source>
</evidence>
<reference evidence="3 4" key="1">
    <citation type="submission" date="2019-02" db="EMBL/GenBank/DDBJ databases">
        <title>Deep-cultivation of Planctomycetes and their phenomic and genomic characterization uncovers novel biology.</title>
        <authorList>
            <person name="Wiegand S."/>
            <person name="Jogler M."/>
            <person name="Boedeker C."/>
            <person name="Pinto D."/>
            <person name="Vollmers J."/>
            <person name="Rivas-Marin E."/>
            <person name="Kohn T."/>
            <person name="Peeters S.H."/>
            <person name="Heuer A."/>
            <person name="Rast P."/>
            <person name="Oberbeckmann S."/>
            <person name="Bunk B."/>
            <person name="Jeske O."/>
            <person name="Meyerdierks A."/>
            <person name="Storesund J.E."/>
            <person name="Kallscheuer N."/>
            <person name="Luecker S."/>
            <person name="Lage O.M."/>
            <person name="Pohl T."/>
            <person name="Merkel B.J."/>
            <person name="Hornburger P."/>
            <person name="Mueller R.-W."/>
            <person name="Bruemmer F."/>
            <person name="Labrenz M."/>
            <person name="Spormann A.M."/>
            <person name="Op Den Camp H."/>
            <person name="Overmann J."/>
            <person name="Amann R."/>
            <person name="Jetten M.S.M."/>
            <person name="Mascher T."/>
            <person name="Medema M.H."/>
            <person name="Devos D.P."/>
            <person name="Kaster A.-K."/>
            <person name="Ovreas L."/>
            <person name="Rohde M."/>
            <person name="Galperin M.Y."/>
            <person name="Jogler C."/>
        </authorList>
    </citation>
    <scope>NUCLEOTIDE SEQUENCE [LARGE SCALE GENOMIC DNA]</scope>
    <source>
        <strain evidence="3 4">Poly51</strain>
    </source>
</reference>
<dbReference type="Gene3D" id="1.20.144.10">
    <property type="entry name" value="Phosphatidic acid phosphatase type 2/haloperoxidase"/>
    <property type="match status" value="1"/>
</dbReference>
<dbReference type="SUPFAM" id="SSF48317">
    <property type="entry name" value="Acid phosphatase/Vanadium-dependent haloperoxidase"/>
    <property type="match status" value="1"/>
</dbReference>